<feature type="region of interest" description="Disordered" evidence="1">
    <location>
        <begin position="20"/>
        <end position="66"/>
    </location>
</feature>
<evidence type="ECO:0000256" key="1">
    <source>
        <dbReference type="SAM" id="MobiDB-lite"/>
    </source>
</evidence>
<accession>A0AA38KMV5</accession>
<proteinExistence type="predicted"/>
<feature type="compositionally biased region" description="Basic and acidic residues" evidence="1">
    <location>
        <begin position="79"/>
        <end position="92"/>
    </location>
</feature>
<comment type="caution">
    <text evidence="2">The sequence shown here is derived from an EMBL/GenBank/DDBJ whole genome shotgun (WGS) entry which is preliminary data.</text>
</comment>
<feature type="region of interest" description="Disordered" evidence="1">
    <location>
        <begin position="79"/>
        <end position="181"/>
    </location>
</feature>
<sequence>MEKLEEEAAQEAEEIRLAEERKLAEERQSEEERQLEEEKRLAEEQRKEEEKLVAAAAEKDEEEQITKARSAAFQKLVEDNQKEKEKATKELEQQWEPTTSAKVFKSRSVVSNNSVSEGGDKRNDPTPRGVKRKRAIKIIAKSGNTSDPDGDYNPDLEQGNKNPPPSPGPSQAHPVCSHPHDNQHKCAQFVTSNNNDVAGLETTLHINGEANGLRWMMRLMKDLLRE</sequence>
<dbReference type="AlphaFoldDB" id="A0AA38KMV5"/>
<reference evidence="2" key="1">
    <citation type="submission" date="2022-08" db="EMBL/GenBank/DDBJ databases">
        <authorList>
            <consortium name="DOE Joint Genome Institute"/>
            <person name="Min B."/>
            <person name="Riley R."/>
            <person name="Sierra-Patev S."/>
            <person name="Naranjo-Ortiz M."/>
            <person name="Looney B."/>
            <person name="Konkel Z."/>
            <person name="Slot J.C."/>
            <person name="Sakamoto Y."/>
            <person name="Steenwyk J.L."/>
            <person name="Rokas A."/>
            <person name="Carro J."/>
            <person name="Camarero S."/>
            <person name="Ferreira P."/>
            <person name="Molpeceres G."/>
            <person name="Ruiz-Duenas F.J."/>
            <person name="Serrano A."/>
            <person name="Henrissat B."/>
            <person name="Drula E."/>
            <person name="Hughes K.W."/>
            <person name="Mata J.L."/>
            <person name="Ishikawa N.K."/>
            <person name="Vargas-Isla R."/>
            <person name="Ushijima S."/>
            <person name="Smith C.A."/>
            <person name="Ahrendt S."/>
            <person name="Andreopoulos W."/>
            <person name="He G."/>
            <person name="Labutti K."/>
            <person name="Lipzen A."/>
            <person name="Ng V."/>
            <person name="Sandor L."/>
            <person name="Barry K."/>
            <person name="Martinez A.T."/>
            <person name="Xiao Y."/>
            <person name="Gibbons J.G."/>
            <person name="Terashima K."/>
            <person name="Hibbett D.S."/>
            <person name="Grigoriev I.V."/>
        </authorList>
    </citation>
    <scope>NUCLEOTIDE SEQUENCE</scope>
    <source>
        <strain evidence="2">TFB10291</strain>
    </source>
</reference>
<organism evidence="2 3">
    <name type="scientific">Lentinula aff. detonsa</name>
    <dbReference type="NCBI Taxonomy" id="2804958"/>
    <lineage>
        <taxon>Eukaryota</taxon>
        <taxon>Fungi</taxon>
        <taxon>Dikarya</taxon>
        <taxon>Basidiomycota</taxon>
        <taxon>Agaricomycotina</taxon>
        <taxon>Agaricomycetes</taxon>
        <taxon>Agaricomycetidae</taxon>
        <taxon>Agaricales</taxon>
        <taxon>Marasmiineae</taxon>
        <taxon>Omphalotaceae</taxon>
        <taxon>Lentinula</taxon>
    </lineage>
</organism>
<keyword evidence="3" id="KW-1185">Reference proteome</keyword>
<evidence type="ECO:0000313" key="3">
    <source>
        <dbReference type="Proteomes" id="UP001163798"/>
    </source>
</evidence>
<name>A0AA38KMV5_9AGAR</name>
<feature type="compositionally biased region" description="Low complexity" evidence="1">
    <location>
        <begin position="106"/>
        <end position="116"/>
    </location>
</feature>
<dbReference type="EMBL" id="MU793457">
    <property type="protein sequence ID" value="KAJ3782745.1"/>
    <property type="molecule type" value="Genomic_DNA"/>
</dbReference>
<feature type="compositionally biased region" description="Basic and acidic residues" evidence="1">
    <location>
        <begin position="20"/>
        <end position="52"/>
    </location>
</feature>
<protein>
    <submittedName>
        <fullName evidence="2">Uncharacterized protein</fullName>
    </submittedName>
</protein>
<gene>
    <name evidence="2" type="ORF">GGU10DRAFT_378310</name>
</gene>
<evidence type="ECO:0000313" key="2">
    <source>
        <dbReference type="EMBL" id="KAJ3782745.1"/>
    </source>
</evidence>
<dbReference type="Proteomes" id="UP001163798">
    <property type="component" value="Unassembled WGS sequence"/>
</dbReference>